<organism evidence="1 2">
    <name type="scientific">Corallococcus exercitus</name>
    <dbReference type="NCBI Taxonomy" id="2316736"/>
    <lineage>
        <taxon>Bacteria</taxon>
        <taxon>Pseudomonadati</taxon>
        <taxon>Myxococcota</taxon>
        <taxon>Myxococcia</taxon>
        <taxon>Myxococcales</taxon>
        <taxon>Cystobacterineae</taxon>
        <taxon>Myxococcaceae</taxon>
        <taxon>Corallococcus</taxon>
    </lineage>
</organism>
<dbReference type="Proteomes" id="UP000563426">
    <property type="component" value="Unassembled WGS sequence"/>
</dbReference>
<dbReference type="EMBL" id="JABFJV010000035">
    <property type="protein sequence ID" value="NOK33343.1"/>
    <property type="molecule type" value="Genomic_DNA"/>
</dbReference>
<protein>
    <submittedName>
        <fullName evidence="1">Uncharacterized protein</fullName>
    </submittedName>
</protein>
<accession>A0A7Y4KGA8</accession>
<evidence type="ECO:0000313" key="2">
    <source>
        <dbReference type="Proteomes" id="UP000563426"/>
    </source>
</evidence>
<comment type="caution">
    <text evidence="1">The sequence shown here is derived from an EMBL/GenBank/DDBJ whole genome shotgun (WGS) entry which is preliminary data.</text>
</comment>
<evidence type="ECO:0000313" key="1">
    <source>
        <dbReference type="EMBL" id="NOK33343.1"/>
    </source>
</evidence>
<reference evidence="1 2" key="1">
    <citation type="submission" date="2020-05" db="EMBL/GenBank/DDBJ databases">
        <authorList>
            <person name="Whitworth D."/>
        </authorList>
    </citation>
    <scope>NUCLEOTIDE SEQUENCE [LARGE SCALE GENOMIC DNA]</scope>
    <source>
        <strain evidence="1 2">AB043B</strain>
    </source>
</reference>
<sequence length="407" mass="44872">MATAQDFRNVLRDLRTATRDLPAETGGFLGFGKSNIYNRATARVLGNQLVAICRQCIDALEDVNVTLFKFRTKAEEIDALLNIQMVTANKQQIQDLKDTALQLKQYCLQTPSIDRLDITSTLAQWDGVKAIDLVLEELAKNPDNLSEDEVAGRAQLIINNAGNAADPLDTGWNPSKRANIQNPLDRVPEASRDIVGLGKTTVATDPGSLGVCHGTAAGMLNILGRKHRTYQAGGKGRVLRKEARDLALRLLKDKSKLYLIWFKCTAQMDGHSFMLCMNHSGSVTRAESWANPSGNGLFVSLQEDKKQRSEDTLSGVAAANAVRKIFSADPDERTQGYETLAQAYSDCVRYELRMHDEHAPNHECDDDCRADDAEISIVVTARQLTTPKTVKNRLEVLASVYDAVEPL</sequence>
<keyword evidence="2" id="KW-1185">Reference proteome</keyword>
<dbReference type="RefSeq" id="WP_171434001.1">
    <property type="nucleotide sequence ID" value="NZ_JABFJV010000035.1"/>
</dbReference>
<gene>
    <name evidence="1" type="ORF">HMI49_09060</name>
</gene>
<dbReference type="AlphaFoldDB" id="A0A7Y4KGA8"/>
<name>A0A7Y4KGA8_9BACT</name>
<proteinExistence type="predicted"/>